<dbReference type="EC" id="4.2.99.18" evidence="15"/>
<dbReference type="Pfam" id="PF06827">
    <property type="entry name" value="zf-FPG_IleRS"/>
    <property type="match status" value="1"/>
</dbReference>
<dbReference type="RefSeq" id="WP_080174315.1">
    <property type="nucleotide sequence ID" value="NZ_AP024854.1"/>
</dbReference>
<comment type="subunit">
    <text evidence="3 15">Monomer.</text>
</comment>
<dbReference type="GO" id="GO:0008270">
    <property type="term" value="F:zinc ion binding"/>
    <property type="evidence" value="ECO:0007669"/>
    <property type="project" value="UniProtKB-UniRule"/>
</dbReference>
<evidence type="ECO:0000256" key="2">
    <source>
        <dbReference type="ARBA" id="ARBA00009409"/>
    </source>
</evidence>
<keyword evidence="10 15" id="KW-0234">DNA repair</keyword>
<feature type="binding site" evidence="15">
    <location>
        <position position="90"/>
    </location>
    <ligand>
        <name>DNA</name>
        <dbReference type="ChEBI" id="CHEBI:16991"/>
    </ligand>
</feature>
<comment type="function">
    <text evidence="15">Involved in base excision repair of DNA damaged by oxidation or by mutagenic agents. Acts as DNA glycosylase that recognizes and removes damaged bases. Has a preference for oxidized purines, such as 7,8-dihydro-8-oxoguanine (8-oxoG). Has AP (apurinic/apyrimidinic) lyase activity and introduces nicks in the DNA strand. Cleaves the DNA backbone by beta-delta elimination to generate a single-strand break at the site of the removed base with both 3'- and 5'-phosphates.</text>
</comment>
<feature type="domain" description="FPG-type" evidence="16">
    <location>
        <begin position="235"/>
        <end position="269"/>
    </location>
</feature>
<keyword evidence="6 15" id="KW-0863">Zinc-finger</keyword>
<dbReference type="InterPro" id="IPR012319">
    <property type="entry name" value="FPG_cat"/>
</dbReference>
<dbReference type="GO" id="GO:0003684">
    <property type="term" value="F:damaged DNA binding"/>
    <property type="evidence" value="ECO:0007669"/>
    <property type="project" value="InterPro"/>
</dbReference>
<dbReference type="Pfam" id="PF06831">
    <property type="entry name" value="H2TH"/>
    <property type="match status" value="1"/>
</dbReference>
<dbReference type="NCBIfam" id="NF002211">
    <property type="entry name" value="PRK01103.1"/>
    <property type="match status" value="1"/>
</dbReference>
<dbReference type="SMART" id="SM01232">
    <property type="entry name" value="H2TH"/>
    <property type="match status" value="1"/>
</dbReference>
<dbReference type="SMART" id="SM00898">
    <property type="entry name" value="Fapy_DNA_glyco"/>
    <property type="match status" value="1"/>
</dbReference>
<comment type="catalytic activity">
    <reaction evidence="14 15">
        <text>2'-deoxyribonucleotide-(2'-deoxyribose 5'-phosphate)-2'-deoxyribonucleotide-DNA = a 3'-end 2'-deoxyribonucleotide-(2,3-dehydro-2,3-deoxyribose 5'-phosphate)-DNA + a 5'-end 5'-phospho-2'-deoxyribonucleoside-DNA + H(+)</text>
        <dbReference type="Rhea" id="RHEA:66592"/>
        <dbReference type="Rhea" id="RHEA-COMP:13180"/>
        <dbReference type="Rhea" id="RHEA-COMP:16897"/>
        <dbReference type="Rhea" id="RHEA-COMP:17067"/>
        <dbReference type="ChEBI" id="CHEBI:15378"/>
        <dbReference type="ChEBI" id="CHEBI:136412"/>
        <dbReference type="ChEBI" id="CHEBI:157695"/>
        <dbReference type="ChEBI" id="CHEBI:167181"/>
        <dbReference type="EC" id="4.2.99.18"/>
    </reaction>
</comment>
<feature type="active site" description="Proton donor; for beta-elimination activity" evidence="15">
    <location>
        <position position="57"/>
    </location>
</feature>
<dbReference type="EC" id="3.2.2.23" evidence="15"/>
<dbReference type="EMBL" id="FUWP01000005">
    <property type="protein sequence ID" value="SKA22966.1"/>
    <property type="molecule type" value="Genomic_DNA"/>
</dbReference>
<keyword evidence="13 15" id="KW-0326">Glycosidase</keyword>
<dbReference type="Proteomes" id="UP000191116">
    <property type="component" value="Unassembled WGS sequence"/>
</dbReference>
<dbReference type="NCBIfam" id="TIGR00577">
    <property type="entry name" value="fpg"/>
    <property type="match status" value="1"/>
</dbReference>
<evidence type="ECO:0000259" key="16">
    <source>
        <dbReference type="PROSITE" id="PS51066"/>
    </source>
</evidence>
<dbReference type="Gene3D" id="3.20.190.10">
    <property type="entry name" value="MutM-like, N-terminal"/>
    <property type="match status" value="1"/>
</dbReference>
<dbReference type="SUPFAM" id="SSF81624">
    <property type="entry name" value="N-terminal domain of MutM-like DNA repair proteins"/>
    <property type="match status" value="1"/>
</dbReference>
<dbReference type="Pfam" id="PF01149">
    <property type="entry name" value="Fapy_DNA_glyco"/>
    <property type="match status" value="1"/>
</dbReference>
<comment type="catalytic activity">
    <reaction evidence="1 15">
        <text>Hydrolysis of DNA containing ring-opened 7-methylguanine residues, releasing 2,6-diamino-4-hydroxy-5-(N-methyl)formamidopyrimidine.</text>
        <dbReference type="EC" id="3.2.2.23"/>
    </reaction>
</comment>
<sequence>MPELPEVEVTRMGITPHVVGQTVTEIIIRNGRLRWPIPDAIKSIEGQVIRKVTRRAKYLLLETDIGYAIVHLGMSGSLRILPAGSAVEKHDHVDVVLGSGEILRYNDPRRFGAWLWQPIGENHSVLEKMGPEPLCDDFNVDYLVAKAKGKRKAIKLLIMDNHIVVGVGNIYANESLFAAGIDPQSPAGKVSFLKLQLLVSEIKTVLKKAIAQGGTTLKDFKNADGKPGYFAQELQVYGKGGQPCPRCREPLIDIKLGQRATVFCGKCQG</sequence>
<evidence type="ECO:0000256" key="13">
    <source>
        <dbReference type="ARBA" id="ARBA00023295"/>
    </source>
</evidence>
<evidence type="ECO:0000256" key="10">
    <source>
        <dbReference type="ARBA" id="ARBA00023204"/>
    </source>
</evidence>
<dbReference type="FunFam" id="3.20.190.10:FF:000001">
    <property type="entry name" value="Formamidopyrimidine-DNA glycosylase"/>
    <property type="match status" value="1"/>
</dbReference>
<dbReference type="GO" id="GO:0034039">
    <property type="term" value="F:8-oxo-7,8-dihydroguanine DNA N-glycosylase activity"/>
    <property type="evidence" value="ECO:0007669"/>
    <property type="project" value="TreeGrafter"/>
</dbReference>
<dbReference type="CDD" id="cd08966">
    <property type="entry name" value="EcFpg-like_N"/>
    <property type="match status" value="1"/>
</dbReference>
<dbReference type="OrthoDB" id="9800855at2"/>
<dbReference type="InterPro" id="IPR010663">
    <property type="entry name" value="Znf_FPG/IleRS"/>
</dbReference>
<feature type="binding site" evidence="15">
    <location>
        <position position="150"/>
    </location>
    <ligand>
        <name>DNA</name>
        <dbReference type="ChEBI" id="CHEBI:16991"/>
    </ligand>
</feature>
<dbReference type="PANTHER" id="PTHR22993">
    <property type="entry name" value="FORMAMIDOPYRIMIDINE-DNA GLYCOSYLASE"/>
    <property type="match status" value="1"/>
</dbReference>
<keyword evidence="4 15" id="KW-0479">Metal-binding</keyword>
<evidence type="ECO:0000256" key="5">
    <source>
        <dbReference type="ARBA" id="ARBA00022763"/>
    </source>
</evidence>
<keyword evidence="5 15" id="KW-0227">DNA damage</keyword>
<dbReference type="FunFam" id="1.10.8.50:FF:000003">
    <property type="entry name" value="Formamidopyrimidine-DNA glycosylase"/>
    <property type="match status" value="1"/>
</dbReference>
<reference evidence="18 19" key="1">
    <citation type="submission" date="2017-02" db="EMBL/GenBank/DDBJ databases">
        <authorList>
            <person name="Peterson S.W."/>
        </authorList>
    </citation>
    <scope>NUCLEOTIDE SEQUENCE [LARGE SCALE GENOMIC DNA]</scope>
    <source>
        <strain evidence="18 19">CECT 9189</strain>
    </source>
</reference>
<evidence type="ECO:0000313" key="19">
    <source>
        <dbReference type="Proteomes" id="UP000191116"/>
    </source>
</evidence>
<feature type="active site" description="Proton donor" evidence="15">
    <location>
        <position position="3"/>
    </location>
</feature>
<keyword evidence="9 15" id="KW-0238">DNA-binding</keyword>
<gene>
    <name evidence="15 18" type="primary">mutM</name>
    <name evidence="15" type="synonym">fpg</name>
    <name evidence="18" type="ORF">CZ814_01454</name>
</gene>
<evidence type="ECO:0000256" key="1">
    <source>
        <dbReference type="ARBA" id="ARBA00001668"/>
    </source>
</evidence>
<evidence type="ECO:0000256" key="8">
    <source>
        <dbReference type="ARBA" id="ARBA00022833"/>
    </source>
</evidence>
<evidence type="ECO:0000256" key="4">
    <source>
        <dbReference type="ARBA" id="ARBA00022723"/>
    </source>
</evidence>
<comment type="similarity">
    <text evidence="2 15">Belongs to the FPG family.</text>
</comment>
<evidence type="ECO:0000256" key="3">
    <source>
        <dbReference type="ARBA" id="ARBA00011245"/>
    </source>
</evidence>
<dbReference type="Gene3D" id="1.10.8.50">
    <property type="match status" value="1"/>
</dbReference>
<evidence type="ECO:0000256" key="7">
    <source>
        <dbReference type="ARBA" id="ARBA00022801"/>
    </source>
</evidence>
<feature type="active site" description="Schiff-base intermediate with DNA" evidence="15">
    <location>
        <position position="2"/>
    </location>
</feature>
<evidence type="ECO:0000259" key="17">
    <source>
        <dbReference type="PROSITE" id="PS51068"/>
    </source>
</evidence>
<evidence type="ECO:0000313" key="18">
    <source>
        <dbReference type="EMBL" id="SKA22966.1"/>
    </source>
</evidence>
<dbReference type="PROSITE" id="PS51066">
    <property type="entry name" value="ZF_FPG_2"/>
    <property type="match status" value="1"/>
</dbReference>
<dbReference type="GO" id="GO:0006284">
    <property type="term" value="P:base-excision repair"/>
    <property type="evidence" value="ECO:0007669"/>
    <property type="project" value="InterPro"/>
</dbReference>
<dbReference type="InterPro" id="IPR020629">
    <property type="entry name" value="FPG_Glyclase"/>
</dbReference>
<keyword evidence="11 15" id="KW-0456">Lyase</keyword>
<feature type="active site" description="Proton donor; for delta-elimination activity" evidence="15">
    <location>
        <position position="259"/>
    </location>
</feature>
<dbReference type="AlphaFoldDB" id="A0A1T4S4D5"/>
<evidence type="ECO:0000256" key="12">
    <source>
        <dbReference type="ARBA" id="ARBA00023268"/>
    </source>
</evidence>
<accession>A0A1T4S4D5</accession>
<proteinExistence type="inferred from homology"/>
<dbReference type="PROSITE" id="PS51068">
    <property type="entry name" value="FPG_CAT"/>
    <property type="match status" value="1"/>
</dbReference>
<protein>
    <recommendedName>
        <fullName evidence="15">Formamidopyrimidine-DNA glycosylase</fullName>
        <shortName evidence="15">Fapy-DNA glycosylase</shortName>
        <ecNumber evidence="15">3.2.2.23</ecNumber>
    </recommendedName>
    <alternativeName>
        <fullName evidence="15">DNA-(apurinic or apyrimidinic site) lyase MutM</fullName>
        <shortName evidence="15">AP lyase MutM</shortName>
        <ecNumber evidence="15">4.2.99.18</ecNumber>
    </alternativeName>
</protein>
<dbReference type="InterPro" id="IPR035937">
    <property type="entry name" value="FPG_N"/>
</dbReference>
<dbReference type="GO" id="GO:0140078">
    <property type="term" value="F:class I DNA-(apurinic or apyrimidinic site) endonuclease activity"/>
    <property type="evidence" value="ECO:0007669"/>
    <property type="project" value="UniProtKB-EC"/>
</dbReference>
<organism evidence="18 19">
    <name type="scientific">Photobacterium toruni</name>
    <dbReference type="NCBI Taxonomy" id="1935446"/>
    <lineage>
        <taxon>Bacteria</taxon>
        <taxon>Pseudomonadati</taxon>
        <taxon>Pseudomonadota</taxon>
        <taxon>Gammaproteobacteria</taxon>
        <taxon>Vibrionales</taxon>
        <taxon>Vibrionaceae</taxon>
        <taxon>Photobacterium</taxon>
    </lineage>
</organism>
<feature type="binding site" evidence="15">
    <location>
        <position position="109"/>
    </location>
    <ligand>
        <name>DNA</name>
        <dbReference type="ChEBI" id="CHEBI:16991"/>
    </ligand>
</feature>
<keyword evidence="7 15" id="KW-0378">Hydrolase</keyword>
<feature type="domain" description="Formamidopyrimidine-DNA glycosylase catalytic" evidence="17">
    <location>
        <begin position="2"/>
        <end position="112"/>
    </location>
</feature>
<evidence type="ECO:0000256" key="14">
    <source>
        <dbReference type="ARBA" id="ARBA00044632"/>
    </source>
</evidence>
<dbReference type="InterPro" id="IPR015886">
    <property type="entry name" value="H2TH_FPG"/>
</dbReference>
<dbReference type="PANTHER" id="PTHR22993:SF9">
    <property type="entry name" value="FORMAMIDOPYRIMIDINE-DNA GLYCOSYLASE"/>
    <property type="match status" value="1"/>
</dbReference>
<keyword evidence="8 15" id="KW-0862">Zinc</keyword>
<name>A0A1T4S4D5_9GAMM</name>
<comment type="cofactor">
    <cofactor evidence="15">
        <name>Zn(2+)</name>
        <dbReference type="ChEBI" id="CHEBI:29105"/>
    </cofactor>
    <text evidence="15">Binds 1 zinc ion per subunit.</text>
</comment>
<keyword evidence="12 15" id="KW-0511">Multifunctional enzyme</keyword>
<evidence type="ECO:0000256" key="11">
    <source>
        <dbReference type="ARBA" id="ARBA00023239"/>
    </source>
</evidence>
<dbReference type="SUPFAM" id="SSF57716">
    <property type="entry name" value="Glucocorticoid receptor-like (DNA-binding domain)"/>
    <property type="match status" value="1"/>
</dbReference>
<dbReference type="HAMAP" id="MF_00103">
    <property type="entry name" value="Fapy_DNA_glycosyl"/>
    <property type="match status" value="1"/>
</dbReference>
<evidence type="ECO:0000256" key="6">
    <source>
        <dbReference type="ARBA" id="ARBA00022771"/>
    </source>
</evidence>
<dbReference type="InterPro" id="IPR000214">
    <property type="entry name" value="Znf_DNA_glyclase/AP_lyase"/>
</dbReference>
<dbReference type="SUPFAM" id="SSF46946">
    <property type="entry name" value="S13-like H2TH domain"/>
    <property type="match status" value="1"/>
</dbReference>
<evidence type="ECO:0000256" key="15">
    <source>
        <dbReference type="HAMAP-Rule" id="MF_00103"/>
    </source>
</evidence>
<evidence type="ECO:0000256" key="9">
    <source>
        <dbReference type="ARBA" id="ARBA00023125"/>
    </source>
</evidence>
<dbReference type="InterPro" id="IPR010979">
    <property type="entry name" value="Ribosomal_uS13-like_H2TH"/>
</dbReference>